<dbReference type="PANTHER" id="PTHR11571:SF222">
    <property type="entry name" value="GLUTATHIONE TRANSFERASE"/>
    <property type="match status" value="1"/>
</dbReference>
<reference evidence="9 10" key="1">
    <citation type="submission" date="2021-06" db="EMBL/GenBank/DDBJ databases">
        <title>Caerostris darwini draft genome.</title>
        <authorList>
            <person name="Kono N."/>
            <person name="Arakawa K."/>
        </authorList>
    </citation>
    <scope>NUCLEOTIDE SEQUENCE [LARGE SCALE GENOMIC DNA]</scope>
</reference>
<dbReference type="AlphaFoldDB" id="A0AAV4PN27"/>
<comment type="caution">
    <text evidence="9">The sequence shown here is derived from an EMBL/GenBank/DDBJ whole genome shotgun (WGS) entry which is preliminary data.</text>
</comment>
<evidence type="ECO:0000256" key="1">
    <source>
        <dbReference type="ARBA" id="ARBA00003701"/>
    </source>
</evidence>
<dbReference type="GO" id="GO:0006749">
    <property type="term" value="P:glutathione metabolic process"/>
    <property type="evidence" value="ECO:0007669"/>
    <property type="project" value="TreeGrafter"/>
</dbReference>
<evidence type="ECO:0000256" key="2">
    <source>
        <dbReference type="ARBA" id="ARBA00005861"/>
    </source>
</evidence>
<dbReference type="SFLD" id="SFLDG01205">
    <property type="entry name" value="AMPS.1"/>
    <property type="match status" value="1"/>
</dbReference>
<comment type="catalytic activity">
    <reaction evidence="6">
        <text>RX + glutathione = an S-substituted glutathione + a halide anion + H(+)</text>
        <dbReference type="Rhea" id="RHEA:16437"/>
        <dbReference type="ChEBI" id="CHEBI:15378"/>
        <dbReference type="ChEBI" id="CHEBI:16042"/>
        <dbReference type="ChEBI" id="CHEBI:17792"/>
        <dbReference type="ChEBI" id="CHEBI:57925"/>
        <dbReference type="ChEBI" id="CHEBI:90779"/>
        <dbReference type="EC" id="2.5.1.18"/>
    </reaction>
</comment>
<keyword evidence="5" id="KW-0808">Transferase</keyword>
<sequence>MTKPTLGYWDIRGLAEPIRFILHFKNVDFRDKRYVFTTNDWPNDKFTLGLDFPNLPYYIEGDIKLTQSLAIMRYLAQKYGLDGKDDLQKSRVHMAEQTVADHIERLRSVILSNDYEAAKVEFIKNMPSVFKLWDKFFGDGKYIAGEDITYVDFLAYETFDFYRLIYENALEGFPTLQAFQKRIKNLPELQDYFSSSVYKRWPVFGPSAKFGGGGEEPNHA</sequence>
<gene>
    <name evidence="9" type="ORF">CDAR_188701</name>
</gene>
<dbReference type="Proteomes" id="UP001054837">
    <property type="component" value="Unassembled WGS sequence"/>
</dbReference>
<dbReference type="InterPro" id="IPR040079">
    <property type="entry name" value="Glutathione_S-Trfase"/>
</dbReference>
<dbReference type="InterPro" id="IPR004046">
    <property type="entry name" value="GST_C"/>
</dbReference>
<dbReference type="PROSITE" id="PS50405">
    <property type="entry name" value="GST_CTER"/>
    <property type="match status" value="1"/>
</dbReference>
<accession>A0AAV4PN27</accession>
<evidence type="ECO:0000256" key="4">
    <source>
        <dbReference type="ARBA" id="ARBA00012452"/>
    </source>
</evidence>
<dbReference type="SFLD" id="SFLDS00019">
    <property type="entry name" value="Glutathione_Transferase_(cytos"/>
    <property type="match status" value="1"/>
</dbReference>
<comment type="subunit">
    <text evidence="3">Homodimer.</text>
</comment>
<dbReference type="EC" id="2.5.1.18" evidence="4"/>
<dbReference type="SUPFAM" id="SSF47616">
    <property type="entry name" value="GST C-terminal domain-like"/>
    <property type="match status" value="1"/>
</dbReference>
<dbReference type="InterPro" id="IPR036249">
    <property type="entry name" value="Thioredoxin-like_sf"/>
</dbReference>
<name>A0AAV4PN27_9ARAC</name>
<dbReference type="CDD" id="cd03075">
    <property type="entry name" value="GST_N_Mu"/>
    <property type="match status" value="1"/>
</dbReference>
<dbReference type="InterPro" id="IPR036282">
    <property type="entry name" value="Glutathione-S-Trfase_C_sf"/>
</dbReference>
<feature type="domain" description="GST N-terminal" evidence="7">
    <location>
        <begin position="2"/>
        <end position="83"/>
    </location>
</feature>
<evidence type="ECO:0000256" key="6">
    <source>
        <dbReference type="ARBA" id="ARBA00047960"/>
    </source>
</evidence>
<dbReference type="GO" id="GO:0042178">
    <property type="term" value="P:xenobiotic catabolic process"/>
    <property type="evidence" value="ECO:0007669"/>
    <property type="project" value="UniProtKB-ARBA"/>
</dbReference>
<evidence type="ECO:0000313" key="10">
    <source>
        <dbReference type="Proteomes" id="UP001054837"/>
    </source>
</evidence>
<dbReference type="InterPro" id="IPR010987">
    <property type="entry name" value="Glutathione-S-Trfase_C-like"/>
</dbReference>
<dbReference type="PANTHER" id="PTHR11571">
    <property type="entry name" value="GLUTATHIONE S-TRANSFERASE"/>
    <property type="match status" value="1"/>
</dbReference>
<dbReference type="PROSITE" id="PS50404">
    <property type="entry name" value="GST_NTER"/>
    <property type="match status" value="1"/>
</dbReference>
<feature type="domain" description="GST C-terminal" evidence="8">
    <location>
        <begin position="85"/>
        <end position="203"/>
    </location>
</feature>
<evidence type="ECO:0000259" key="8">
    <source>
        <dbReference type="PROSITE" id="PS50405"/>
    </source>
</evidence>
<dbReference type="Pfam" id="PF14497">
    <property type="entry name" value="GST_C_3"/>
    <property type="match status" value="1"/>
</dbReference>
<proteinExistence type="inferred from homology"/>
<comment type="function">
    <text evidence="1">Conjugation of reduced glutathione to a wide number of exogenous and endogenous hydrophobic electrophiles.</text>
</comment>
<protein>
    <recommendedName>
        <fullName evidence="4">glutathione transferase</fullName>
        <ecNumber evidence="4">2.5.1.18</ecNumber>
    </recommendedName>
</protein>
<dbReference type="InterPro" id="IPR004045">
    <property type="entry name" value="Glutathione_S-Trfase_N"/>
</dbReference>
<evidence type="ECO:0000259" key="7">
    <source>
        <dbReference type="PROSITE" id="PS50404"/>
    </source>
</evidence>
<evidence type="ECO:0000256" key="5">
    <source>
        <dbReference type="ARBA" id="ARBA00022679"/>
    </source>
</evidence>
<dbReference type="FunFam" id="1.20.1050.10:FF:000101">
    <property type="entry name" value="Glutathione S-transferase Mu 4"/>
    <property type="match status" value="1"/>
</dbReference>
<dbReference type="Pfam" id="PF02798">
    <property type="entry name" value="GST_N"/>
    <property type="match status" value="1"/>
</dbReference>
<evidence type="ECO:0000256" key="3">
    <source>
        <dbReference type="ARBA" id="ARBA00011738"/>
    </source>
</evidence>
<dbReference type="InterPro" id="IPR050213">
    <property type="entry name" value="GST_superfamily"/>
</dbReference>
<dbReference type="GO" id="GO:0004364">
    <property type="term" value="F:glutathione transferase activity"/>
    <property type="evidence" value="ECO:0007669"/>
    <property type="project" value="UniProtKB-EC"/>
</dbReference>
<dbReference type="EMBL" id="BPLQ01002948">
    <property type="protein sequence ID" value="GIX96612.1"/>
    <property type="molecule type" value="Genomic_DNA"/>
</dbReference>
<organism evidence="9 10">
    <name type="scientific">Caerostris darwini</name>
    <dbReference type="NCBI Taxonomy" id="1538125"/>
    <lineage>
        <taxon>Eukaryota</taxon>
        <taxon>Metazoa</taxon>
        <taxon>Ecdysozoa</taxon>
        <taxon>Arthropoda</taxon>
        <taxon>Chelicerata</taxon>
        <taxon>Arachnida</taxon>
        <taxon>Araneae</taxon>
        <taxon>Araneomorphae</taxon>
        <taxon>Entelegynae</taxon>
        <taxon>Araneoidea</taxon>
        <taxon>Araneidae</taxon>
        <taxon>Caerostris</taxon>
    </lineage>
</organism>
<comment type="similarity">
    <text evidence="2">Belongs to the GST superfamily. Mu family.</text>
</comment>
<dbReference type="Gene3D" id="1.20.1050.130">
    <property type="match status" value="1"/>
</dbReference>
<dbReference type="SUPFAM" id="SSF52833">
    <property type="entry name" value="Thioredoxin-like"/>
    <property type="match status" value="1"/>
</dbReference>
<evidence type="ECO:0000313" key="9">
    <source>
        <dbReference type="EMBL" id="GIX96612.1"/>
    </source>
</evidence>
<dbReference type="SFLD" id="SFLDG00363">
    <property type="entry name" value="AMPS_(cytGST):_Alpha-__Mu-__Pi"/>
    <property type="match status" value="1"/>
</dbReference>
<keyword evidence="10" id="KW-1185">Reference proteome</keyword>